<protein>
    <submittedName>
        <fullName evidence="5">ATP-binding cassette domain-containing protein</fullName>
    </submittedName>
</protein>
<dbReference type="InterPro" id="IPR003439">
    <property type="entry name" value="ABC_transporter-like_ATP-bd"/>
</dbReference>
<evidence type="ECO:0000313" key="6">
    <source>
        <dbReference type="Proteomes" id="UP001197214"/>
    </source>
</evidence>
<dbReference type="SMART" id="SM00382">
    <property type="entry name" value="AAA"/>
    <property type="match status" value="1"/>
</dbReference>
<evidence type="ECO:0000256" key="1">
    <source>
        <dbReference type="ARBA" id="ARBA00022448"/>
    </source>
</evidence>
<keyword evidence="1" id="KW-0813">Transport</keyword>
<dbReference type="PROSITE" id="PS50893">
    <property type="entry name" value="ABC_TRANSPORTER_2"/>
    <property type="match status" value="1"/>
</dbReference>
<dbReference type="RefSeq" id="WP_219238196.1">
    <property type="nucleotide sequence ID" value="NZ_JAHWZX010000007.1"/>
</dbReference>
<organism evidence="5 6">
    <name type="scientific">Stakelama flava</name>
    <dbReference type="NCBI Taxonomy" id="2860338"/>
    <lineage>
        <taxon>Bacteria</taxon>
        <taxon>Pseudomonadati</taxon>
        <taxon>Pseudomonadota</taxon>
        <taxon>Alphaproteobacteria</taxon>
        <taxon>Sphingomonadales</taxon>
        <taxon>Sphingomonadaceae</taxon>
        <taxon>Stakelama</taxon>
    </lineage>
</organism>
<comment type="caution">
    <text evidence="5">The sequence shown here is derived from an EMBL/GenBank/DDBJ whole genome shotgun (WGS) entry which is preliminary data.</text>
</comment>
<evidence type="ECO:0000313" key="5">
    <source>
        <dbReference type="EMBL" id="MBW4331086.1"/>
    </source>
</evidence>
<dbReference type="InterPro" id="IPR003593">
    <property type="entry name" value="AAA+_ATPase"/>
</dbReference>
<sequence length="261" mass="27879">MPAQSHPRGPSVAFDGVGKRYAGDVRAVDGVTLTIAGGEFVALVGASGSGKSTLLKMVNRLHKPGEGRVSIDGEPVDSVPVHLLRRRIGYVFQNIGLFPHMPVGENVALPLRLRGERYDEARVAELLDLVELPRALAARMPDALSGGQRQRVGVARALAAEPKLILMDEPFGALDPLTRDTLGRAVRKLHDRLGLTTIMVTHDMAEALLLADRILVMAAGEIVADASPHDMLTGKGGAVADTLVAVPREQAHLLSRLERGE</sequence>
<proteinExistence type="predicted"/>
<dbReference type="GO" id="GO:0005524">
    <property type="term" value="F:ATP binding"/>
    <property type="evidence" value="ECO:0007669"/>
    <property type="project" value="UniProtKB-KW"/>
</dbReference>
<feature type="domain" description="ABC transporter" evidence="4">
    <location>
        <begin position="12"/>
        <end position="244"/>
    </location>
</feature>
<dbReference type="EMBL" id="JAHWZX010000007">
    <property type="protein sequence ID" value="MBW4331086.1"/>
    <property type="molecule type" value="Genomic_DNA"/>
</dbReference>
<dbReference type="PANTHER" id="PTHR42781">
    <property type="entry name" value="SPERMIDINE/PUTRESCINE IMPORT ATP-BINDING PROTEIN POTA"/>
    <property type="match status" value="1"/>
</dbReference>
<reference evidence="5 6" key="1">
    <citation type="submission" date="2021-07" db="EMBL/GenBank/DDBJ databases">
        <title>Stakelama flava sp. nov., a novel endophytic bacterium isolated from branch of Kandelia candel.</title>
        <authorList>
            <person name="Tuo L."/>
        </authorList>
    </citation>
    <scope>NUCLEOTIDE SEQUENCE [LARGE SCALE GENOMIC DNA]</scope>
    <source>
        <strain evidence="5 6">CBK3Z-3</strain>
    </source>
</reference>
<keyword evidence="3 5" id="KW-0067">ATP-binding</keyword>
<evidence type="ECO:0000259" key="4">
    <source>
        <dbReference type="PROSITE" id="PS50893"/>
    </source>
</evidence>
<evidence type="ECO:0000256" key="2">
    <source>
        <dbReference type="ARBA" id="ARBA00022741"/>
    </source>
</evidence>
<accession>A0ABS6XLQ7</accession>
<gene>
    <name evidence="5" type="ORF">KY084_09395</name>
</gene>
<dbReference type="Pfam" id="PF00005">
    <property type="entry name" value="ABC_tran"/>
    <property type="match status" value="1"/>
</dbReference>
<keyword evidence="2" id="KW-0547">Nucleotide-binding</keyword>
<evidence type="ECO:0000256" key="3">
    <source>
        <dbReference type="ARBA" id="ARBA00022840"/>
    </source>
</evidence>
<keyword evidence="6" id="KW-1185">Reference proteome</keyword>
<name>A0ABS6XLQ7_9SPHN</name>
<dbReference type="InterPro" id="IPR017871">
    <property type="entry name" value="ABC_transporter-like_CS"/>
</dbReference>
<dbReference type="Proteomes" id="UP001197214">
    <property type="component" value="Unassembled WGS sequence"/>
</dbReference>
<dbReference type="InterPro" id="IPR050093">
    <property type="entry name" value="ABC_SmlMolc_Importer"/>
</dbReference>
<dbReference type="PROSITE" id="PS00211">
    <property type="entry name" value="ABC_TRANSPORTER_1"/>
    <property type="match status" value="1"/>
</dbReference>
<dbReference type="PANTHER" id="PTHR42781:SF4">
    <property type="entry name" value="SPERMIDINE_PUTRESCINE IMPORT ATP-BINDING PROTEIN POTA"/>
    <property type="match status" value="1"/>
</dbReference>